<organism evidence="1 2">
    <name type="scientific">Oleispira antarctica RB-8</name>
    <dbReference type="NCBI Taxonomy" id="698738"/>
    <lineage>
        <taxon>Bacteria</taxon>
        <taxon>Pseudomonadati</taxon>
        <taxon>Pseudomonadota</taxon>
        <taxon>Gammaproteobacteria</taxon>
        <taxon>Oceanospirillales</taxon>
        <taxon>Oceanospirillaceae</taxon>
        <taxon>Oleispira</taxon>
    </lineage>
</organism>
<protein>
    <submittedName>
        <fullName evidence="1">Alcohol dehydrogenase GroES-like</fullName>
    </submittedName>
</protein>
<proteinExistence type="predicted"/>
<dbReference type="Proteomes" id="UP000032749">
    <property type="component" value="Chromosome"/>
</dbReference>
<evidence type="ECO:0000313" key="1">
    <source>
        <dbReference type="EMBL" id="CCK77550.1"/>
    </source>
</evidence>
<dbReference type="KEGG" id="oai:OLEAN_C33740"/>
<evidence type="ECO:0000313" key="2">
    <source>
        <dbReference type="Proteomes" id="UP000032749"/>
    </source>
</evidence>
<dbReference type="Gene3D" id="3.40.50.720">
    <property type="entry name" value="NAD(P)-binding Rossmann-like Domain"/>
    <property type="match status" value="1"/>
</dbReference>
<accession>R4YRL2</accession>
<reference evidence="1 2" key="1">
    <citation type="journal article" date="2013" name="Nat. Commun.">
        <title>Genome sequence and functional genomic analysis of the oil-degrading bacterium Oleispira antarctica.</title>
        <authorList>
            <person name="Kube M."/>
            <person name="Chernikova T.N."/>
            <person name="Al-Ramahi Y."/>
            <person name="Beloqui A."/>
            <person name="Lopez-Cortez N."/>
            <person name="Guazzaroni M.E."/>
            <person name="Heipieper H.J."/>
            <person name="Klages S."/>
            <person name="Kotsyurbenko O.R."/>
            <person name="Langer I."/>
            <person name="Nechitaylo T.Y."/>
            <person name="Lunsdorf H."/>
            <person name="Fernandez M."/>
            <person name="Juarez S."/>
            <person name="Ciordia S."/>
            <person name="Singer A."/>
            <person name="Kagan O."/>
            <person name="Egorova O."/>
            <person name="Petit P.A."/>
            <person name="Stogios P."/>
            <person name="Kim Y."/>
            <person name="Tchigvintsev A."/>
            <person name="Flick R."/>
            <person name="Denaro R."/>
            <person name="Genovese M."/>
            <person name="Albar J.P."/>
            <person name="Reva O.N."/>
            <person name="Martinez-Gomariz M."/>
            <person name="Tran H."/>
            <person name="Ferrer M."/>
            <person name="Savchenko A."/>
            <person name="Yakunin A.F."/>
            <person name="Yakimov M.M."/>
            <person name="Golyshina O.V."/>
            <person name="Reinhardt R."/>
            <person name="Golyshin P.N."/>
        </authorList>
    </citation>
    <scope>NUCLEOTIDE SEQUENCE [LARGE SCALE GENOMIC DNA]</scope>
</reference>
<keyword evidence="2" id="KW-1185">Reference proteome</keyword>
<gene>
    <name evidence="1" type="ORF">OLEAN_C33740</name>
</gene>
<dbReference type="AlphaFoldDB" id="R4YRL2"/>
<dbReference type="EMBL" id="FO203512">
    <property type="protein sequence ID" value="CCK77550.1"/>
    <property type="molecule type" value="Genomic_DNA"/>
</dbReference>
<dbReference type="STRING" id="698738.OLEAN_C33740"/>
<dbReference type="HOGENOM" id="CLU_2554948_0_0_6"/>
<dbReference type="PATRIC" id="fig|698738.3.peg.3509"/>
<name>R4YRL2_OLEAN</name>
<sequence length="82" mass="9314">MRKQVQVDLLTKLGAKFVVNFSSESFKKDLYKAIDATGATLAFDATDFNTYGSVDNKQVSILSGEEQRWLDFHRRCLTVHLV</sequence>